<dbReference type="PANTHER" id="PTHR11188">
    <property type="entry name" value="ARRESTIN DOMAIN CONTAINING PROTEIN"/>
    <property type="match status" value="1"/>
</dbReference>
<evidence type="ECO:0000256" key="4">
    <source>
        <dbReference type="SAM" id="MobiDB-lite"/>
    </source>
</evidence>
<dbReference type="GO" id="GO:0031625">
    <property type="term" value="F:ubiquitin protein ligase binding"/>
    <property type="evidence" value="ECO:0007669"/>
    <property type="project" value="TreeGrafter"/>
</dbReference>
<dbReference type="Gene3D" id="2.60.40.640">
    <property type="match status" value="1"/>
</dbReference>
<dbReference type="GO" id="GO:0005829">
    <property type="term" value="C:cytosol"/>
    <property type="evidence" value="ECO:0007669"/>
    <property type="project" value="TreeGrafter"/>
</dbReference>
<dbReference type="InterPro" id="IPR014752">
    <property type="entry name" value="Arrestin-like_C"/>
</dbReference>
<dbReference type="InterPro" id="IPR011021">
    <property type="entry name" value="Arrestin-like_N"/>
</dbReference>
<dbReference type="InterPro" id="IPR050357">
    <property type="entry name" value="Arrestin_domain-protein"/>
</dbReference>
<accession>A0A5N6SNU2</accession>
<gene>
    <name evidence="6" type="ORF">BDV38DRAFT_141197</name>
</gene>
<dbReference type="Pfam" id="PF00339">
    <property type="entry name" value="Arrestin_N"/>
    <property type="match status" value="1"/>
</dbReference>
<dbReference type="AlphaFoldDB" id="A0A5N6SNU2"/>
<dbReference type="GO" id="GO:0030674">
    <property type="term" value="F:protein-macromolecule adaptor activity"/>
    <property type="evidence" value="ECO:0007669"/>
    <property type="project" value="TreeGrafter"/>
</dbReference>
<evidence type="ECO:0000256" key="1">
    <source>
        <dbReference type="ARBA" id="ARBA00005298"/>
    </source>
</evidence>
<evidence type="ECO:0000256" key="2">
    <source>
        <dbReference type="ARBA" id="ARBA00022786"/>
    </source>
</evidence>
<evidence type="ECO:0000313" key="6">
    <source>
        <dbReference type="EMBL" id="KAE8135381.1"/>
    </source>
</evidence>
<organism evidence="6 7">
    <name type="scientific">Aspergillus pseudotamarii</name>
    <dbReference type="NCBI Taxonomy" id="132259"/>
    <lineage>
        <taxon>Eukaryota</taxon>
        <taxon>Fungi</taxon>
        <taxon>Dikarya</taxon>
        <taxon>Ascomycota</taxon>
        <taxon>Pezizomycotina</taxon>
        <taxon>Eurotiomycetes</taxon>
        <taxon>Eurotiomycetidae</taxon>
        <taxon>Eurotiales</taxon>
        <taxon>Aspergillaceae</taxon>
        <taxon>Aspergillus</taxon>
        <taxon>Aspergillus subgen. Circumdati</taxon>
    </lineage>
</organism>
<protein>
    <recommendedName>
        <fullName evidence="5">Arrestin-like N-terminal domain-containing protein</fullName>
    </recommendedName>
</protein>
<proteinExistence type="inferred from homology"/>
<reference evidence="6 7" key="1">
    <citation type="submission" date="2019-04" db="EMBL/GenBank/DDBJ databases">
        <title>Friends and foes A comparative genomics study of 23 Aspergillus species from section Flavi.</title>
        <authorList>
            <consortium name="DOE Joint Genome Institute"/>
            <person name="Kjaerbolling I."/>
            <person name="Vesth T."/>
            <person name="Frisvad J.C."/>
            <person name="Nybo J.L."/>
            <person name="Theobald S."/>
            <person name="Kildgaard S."/>
            <person name="Isbrandt T."/>
            <person name="Kuo A."/>
            <person name="Sato A."/>
            <person name="Lyhne E.K."/>
            <person name="Kogle M.E."/>
            <person name="Wiebenga A."/>
            <person name="Kun R.S."/>
            <person name="Lubbers R.J."/>
            <person name="Makela M.R."/>
            <person name="Barry K."/>
            <person name="Chovatia M."/>
            <person name="Clum A."/>
            <person name="Daum C."/>
            <person name="Haridas S."/>
            <person name="He G."/>
            <person name="LaButti K."/>
            <person name="Lipzen A."/>
            <person name="Mondo S."/>
            <person name="Riley R."/>
            <person name="Salamov A."/>
            <person name="Simmons B.A."/>
            <person name="Magnuson J.K."/>
            <person name="Henrissat B."/>
            <person name="Mortensen U.H."/>
            <person name="Larsen T.O."/>
            <person name="Devries R.P."/>
            <person name="Grigoriev I.V."/>
            <person name="Machida M."/>
            <person name="Baker S.E."/>
            <person name="Andersen M.R."/>
        </authorList>
    </citation>
    <scope>NUCLEOTIDE SEQUENCE [LARGE SCALE GENOMIC DNA]</scope>
    <source>
        <strain evidence="6 7">CBS 117625</strain>
    </source>
</reference>
<feature type="region of interest" description="Disordered" evidence="4">
    <location>
        <begin position="398"/>
        <end position="428"/>
    </location>
</feature>
<dbReference type="EMBL" id="ML743594">
    <property type="protein sequence ID" value="KAE8135381.1"/>
    <property type="molecule type" value="Genomic_DNA"/>
</dbReference>
<feature type="domain" description="Arrestin-like N-terminal" evidence="5">
    <location>
        <begin position="3"/>
        <end position="150"/>
    </location>
</feature>
<comment type="similarity">
    <text evidence="1">Belongs to the arrestin family.</text>
</comment>
<evidence type="ECO:0000256" key="3">
    <source>
        <dbReference type="ARBA" id="ARBA00038766"/>
    </source>
</evidence>
<dbReference type="GO" id="GO:0005886">
    <property type="term" value="C:plasma membrane"/>
    <property type="evidence" value="ECO:0007669"/>
    <property type="project" value="TreeGrafter"/>
</dbReference>
<dbReference type="Proteomes" id="UP000325672">
    <property type="component" value="Unassembled WGS sequence"/>
</dbReference>
<name>A0A5N6SNU2_ASPPS</name>
<dbReference type="GeneID" id="43635646"/>
<dbReference type="RefSeq" id="XP_031911444.1">
    <property type="nucleotide sequence ID" value="XM_032051436.1"/>
</dbReference>
<keyword evidence="2" id="KW-0833">Ubl conjugation pathway</keyword>
<dbReference type="GO" id="GO:0070086">
    <property type="term" value="P:ubiquitin-dependent endocytosis"/>
    <property type="evidence" value="ECO:0007669"/>
    <property type="project" value="TreeGrafter"/>
</dbReference>
<evidence type="ECO:0000313" key="7">
    <source>
        <dbReference type="Proteomes" id="UP000325672"/>
    </source>
</evidence>
<dbReference type="PANTHER" id="PTHR11188:SF17">
    <property type="entry name" value="FI21816P1"/>
    <property type="match status" value="1"/>
</dbReference>
<evidence type="ECO:0000259" key="5">
    <source>
        <dbReference type="Pfam" id="PF00339"/>
    </source>
</evidence>
<sequence length="428" mass="47992">MLTIQLENQLACYSGHEHLRGCVVYHCPNPIDIQEIRVSFYGRAKAKVQKVKGAAAPAATYRSKCILFQEEKTLAIPNGGQLARNTYEWPFEFTFPSQVESPAKWPEKAPFRSDEHHPLPPSFAVDVGDSQRKLHCVIEYRIEVQMFKPQKNFLSKKAPLYTEALRVNFLPLAAQWEPTDHADKLSRKHKDEVFTVRSLLLLPENRGRSLKVGEKFQSWLSKKQLPQFDFKASFIYSTRVLQGAPVACLLDIIPCTDGSSMPFPGITLQSVSIAVMSRTSARASQSLRGSITGDVDDRLEILSKTSLGMPVLGQLDLNETFGPLIFRHSDVSFSTFTISRSYRLCASFTFECVGKTFEFHANDLEFFIVSDVVSPTVQMTPMEQGTAITGVFELADTASRRSSSDEYDELPPRYSMAAPSSEKPPTKN</sequence>
<keyword evidence="7" id="KW-1185">Reference proteome</keyword>
<comment type="subunit">
    <text evidence="3">Interacts with hulA.</text>
</comment>
<dbReference type="OrthoDB" id="2333384at2759"/>